<dbReference type="PANTHER" id="PTHR43884:SF12">
    <property type="entry name" value="ISOVALERYL-COA DEHYDROGENASE, MITOCHONDRIAL-RELATED"/>
    <property type="match status" value="1"/>
</dbReference>
<evidence type="ECO:0000313" key="5">
    <source>
        <dbReference type="Proteomes" id="UP000482800"/>
    </source>
</evidence>
<protein>
    <submittedName>
        <fullName evidence="4">Flavin-dependent monooxygenase</fullName>
    </submittedName>
</protein>
<proteinExistence type="predicted"/>
<dbReference type="InterPro" id="IPR013786">
    <property type="entry name" value="AcylCoA_DH/ox_N"/>
</dbReference>
<dbReference type="Gene3D" id="2.40.110.10">
    <property type="entry name" value="Butyryl-CoA Dehydrogenase, subunit A, domain 2"/>
    <property type="match status" value="1"/>
</dbReference>
<dbReference type="InterPro" id="IPR037069">
    <property type="entry name" value="AcylCoA_DH/ox_N_sf"/>
</dbReference>
<feature type="domain" description="Acyl-CoA dehydrogenase/oxidase N-terminal" evidence="2">
    <location>
        <begin position="26"/>
        <end position="97"/>
    </location>
</feature>
<comment type="caution">
    <text evidence="4">The sequence shown here is derived from an EMBL/GenBank/DDBJ whole genome shotgun (WGS) entry which is preliminary data.</text>
</comment>
<dbReference type="Pfam" id="PF02771">
    <property type="entry name" value="Acyl-CoA_dh_N"/>
    <property type="match status" value="1"/>
</dbReference>
<sequence length="397" mass="41168">MNATASGSPLPASPTLANVRDLAPALSERAAAIEAARRLPPDVLADLTSAGCFRMLLPKEYGGDELRVDQALAVVEELSRADGSTGWNVMIAASNIIVFSLFPADTFRAVYADGPDVISAGSHAPKGTATVAAGGYLIRGQWPFASGCEHSSWLITHSRVVTGEGAPVLDAGGAPELRLALTPVRDAEVVDTWQALGLRGTGSHDVRLDGVLCPPERTCRLFGGAPTVPGTVFEIPSVAQLGLFIAAVALGIAGAALDDVAAVARAGKRAAYGGQRLAAAPLFQHRLGEADASLRAARALLYADAAEMWHLASAGHLFSLLDRARLRATSSRVVAVAAEVVDVAYRCSGSVGVYDGASVQRHLRDMYTITQHAGVGPEFYALAGGLLAGEAIDSTRI</sequence>
<name>A0A6V8KB74_9ACTN</name>
<dbReference type="AlphaFoldDB" id="A0A6V8KB74"/>
<keyword evidence="4" id="KW-0503">Monooxygenase</keyword>
<dbReference type="InterPro" id="IPR013107">
    <property type="entry name" value="Acyl-CoA_DH_C"/>
</dbReference>
<dbReference type="PIRSF" id="PIRSF016578">
    <property type="entry name" value="HsaA"/>
    <property type="match status" value="1"/>
</dbReference>
<accession>A0A6V8KB74</accession>
<dbReference type="InterPro" id="IPR009100">
    <property type="entry name" value="AcylCoA_DH/oxidase_NM_dom_sf"/>
</dbReference>
<evidence type="ECO:0000259" key="3">
    <source>
        <dbReference type="Pfam" id="PF08028"/>
    </source>
</evidence>
<gene>
    <name evidence="4" type="ORF">Phou_022050</name>
</gene>
<dbReference type="Pfam" id="PF08028">
    <property type="entry name" value="Acyl-CoA_dh_2"/>
    <property type="match status" value="1"/>
</dbReference>
<dbReference type="EMBL" id="BLPF01000001">
    <property type="protein sequence ID" value="GFJ78025.1"/>
    <property type="molecule type" value="Genomic_DNA"/>
</dbReference>
<dbReference type="Gene3D" id="1.10.540.10">
    <property type="entry name" value="Acyl-CoA dehydrogenase/oxidase, N-terminal domain"/>
    <property type="match status" value="1"/>
</dbReference>
<dbReference type="Gene3D" id="1.20.140.10">
    <property type="entry name" value="Butyryl-CoA Dehydrogenase, subunit A, domain 3"/>
    <property type="match status" value="1"/>
</dbReference>
<dbReference type="GO" id="GO:0050660">
    <property type="term" value="F:flavin adenine dinucleotide binding"/>
    <property type="evidence" value="ECO:0007669"/>
    <property type="project" value="InterPro"/>
</dbReference>
<dbReference type="SUPFAM" id="SSF56645">
    <property type="entry name" value="Acyl-CoA dehydrogenase NM domain-like"/>
    <property type="match status" value="1"/>
</dbReference>
<reference evidence="4 5" key="2">
    <citation type="submission" date="2020-03" db="EMBL/GenBank/DDBJ databases">
        <authorList>
            <person name="Ichikawa N."/>
            <person name="Kimura A."/>
            <person name="Kitahashi Y."/>
            <person name="Uohara A."/>
        </authorList>
    </citation>
    <scope>NUCLEOTIDE SEQUENCE [LARGE SCALE GENOMIC DNA]</scope>
    <source>
        <strain evidence="4 5">NBRC 108639</strain>
    </source>
</reference>
<dbReference type="SUPFAM" id="SSF47203">
    <property type="entry name" value="Acyl-CoA dehydrogenase C-terminal domain-like"/>
    <property type="match status" value="1"/>
</dbReference>
<dbReference type="RefSeq" id="WP_173055762.1">
    <property type="nucleotide sequence ID" value="NZ_BAABGO010000006.1"/>
</dbReference>
<evidence type="ECO:0000313" key="4">
    <source>
        <dbReference type="EMBL" id="GFJ78025.1"/>
    </source>
</evidence>
<evidence type="ECO:0000256" key="1">
    <source>
        <dbReference type="ARBA" id="ARBA00023002"/>
    </source>
</evidence>
<dbReference type="GO" id="GO:0004497">
    <property type="term" value="F:monooxygenase activity"/>
    <property type="evidence" value="ECO:0007669"/>
    <property type="project" value="UniProtKB-KW"/>
</dbReference>
<dbReference type="InterPro" id="IPR036250">
    <property type="entry name" value="AcylCo_DH-like_C"/>
</dbReference>
<dbReference type="Proteomes" id="UP000482800">
    <property type="component" value="Unassembled WGS sequence"/>
</dbReference>
<dbReference type="PANTHER" id="PTHR43884">
    <property type="entry name" value="ACYL-COA DEHYDROGENASE"/>
    <property type="match status" value="1"/>
</dbReference>
<reference evidence="4 5" key="1">
    <citation type="submission" date="2020-03" db="EMBL/GenBank/DDBJ databases">
        <title>Whole genome shotgun sequence of Phytohabitans houttuyneae NBRC 108639.</title>
        <authorList>
            <person name="Komaki H."/>
            <person name="Tamura T."/>
        </authorList>
    </citation>
    <scope>NUCLEOTIDE SEQUENCE [LARGE SCALE GENOMIC DNA]</scope>
    <source>
        <strain evidence="4 5">NBRC 108639</strain>
    </source>
</reference>
<organism evidence="4 5">
    <name type="scientific">Phytohabitans houttuyneae</name>
    <dbReference type="NCBI Taxonomy" id="1076126"/>
    <lineage>
        <taxon>Bacteria</taxon>
        <taxon>Bacillati</taxon>
        <taxon>Actinomycetota</taxon>
        <taxon>Actinomycetes</taxon>
        <taxon>Micromonosporales</taxon>
        <taxon>Micromonosporaceae</taxon>
    </lineage>
</organism>
<evidence type="ECO:0000259" key="2">
    <source>
        <dbReference type="Pfam" id="PF02771"/>
    </source>
</evidence>
<keyword evidence="1" id="KW-0560">Oxidoreductase</keyword>
<dbReference type="InterPro" id="IPR046373">
    <property type="entry name" value="Acyl-CoA_Oxase/DH_mid-dom_sf"/>
</dbReference>
<feature type="domain" description="Acyl-CoA dehydrogenase C-terminal" evidence="3">
    <location>
        <begin position="244"/>
        <end position="375"/>
    </location>
</feature>
<dbReference type="GO" id="GO:0003995">
    <property type="term" value="F:acyl-CoA dehydrogenase activity"/>
    <property type="evidence" value="ECO:0007669"/>
    <property type="project" value="TreeGrafter"/>
</dbReference>
<keyword evidence="5" id="KW-1185">Reference proteome</keyword>